<dbReference type="OrthoDB" id="267639at2"/>
<dbReference type="GO" id="GO:0003677">
    <property type="term" value="F:DNA binding"/>
    <property type="evidence" value="ECO:0007669"/>
    <property type="project" value="InterPro"/>
</dbReference>
<dbReference type="Gene3D" id="1.10.10.10">
    <property type="entry name" value="Winged helix-like DNA-binding domain superfamily/Winged helix DNA-binding domain"/>
    <property type="match status" value="1"/>
</dbReference>
<dbReference type="KEGG" id="pbor:BSF38_03209"/>
<dbReference type="Pfam" id="PF04542">
    <property type="entry name" value="Sigma70_r2"/>
    <property type="match status" value="1"/>
</dbReference>
<dbReference type="RefSeq" id="WP_076347228.1">
    <property type="nucleotide sequence ID" value="NZ_CP019082.1"/>
</dbReference>
<evidence type="ECO:0000256" key="1">
    <source>
        <dbReference type="ARBA" id="ARBA00010641"/>
    </source>
</evidence>
<dbReference type="NCBIfam" id="TIGR02937">
    <property type="entry name" value="sigma70-ECF"/>
    <property type="match status" value="1"/>
</dbReference>
<feature type="domain" description="RNA polymerase sigma factor 70 region 4 type 2" evidence="6">
    <location>
        <begin position="144"/>
        <end position="194"/>
    </location>
</feature>
<dbReference type="Gene3D" id="2.60.40.1120">
    <property type="entry name" value="Carboxypeptidase-like, regulatory domain"/>
    <property type="match status" value="1"/>
</dbReference>
<dbReference type="InterPro" id="IPR036388">
    <property type="entry name" value="WH-like_DNA-bd_sf"/>
</dbReference>
<dbReference type="Pfam" id="PF13620">
    <property type="entry name" value="CarboxypepD_reg"/>
    <property type="match status" value="1"/>
</dbReference>
<evidence type="ECO:0000256" key="2">
    <source>
        <dbReference type="ARBA" id="ARBA00023015"/>
    </source>
</evidence>
<accession>A0A1U7CRW2</accession>
<keyword evidence="8" id="KW-1185">Reference proteome</keyword>
<dbReference type="InterPro" id="IPR013324">
    <property type="entry name" value="RNA_pol_sigma_r3/r4-like"/>
</dbReference>
<dbReference type="InterPro" id="IPR008969">
    <property type="entry name" value="CarboxyPept-like_regulatory"/>
</dbReference>
<dbReference type="Gene3D" id="1.10.1740.10">
    <property type="match status" value="1"/>
</dbReference>
<dbReference type="STRING" id="1387353.BSF38_03209"/>
<dbReference type="GO" id="GO:0006352">
    <property type="term" value="P:DNA-templated transcription initiation"/>
    <property type="evidence" value="ECO:0007669"/>
    <property type="project" value="InterPro"/>
</dbReference>
<dbReference type="GO" id="GO:0016987">
    <property type="term" value="F:sigma factor activity"/>
    <property type="evidence" value="ECO:0007669"/>
    <property type="project" value="UniProtKB-KW"/>
</dbReference>
<dbReference type="EMBL" id="CP019082">
    <property type="protein sequence ID" value="APW61684.1"/>
    <property type="molecule type" value="Genomic_DNA"/>
</dbReference>
<evidence type="ECO:0000313" key="7">
    <source>
        <dbReference type="EMBL" id="APW61684.1"/>
    </source>
</evidence>
<keyword evidence="3" id="KW-0731">Sigma factor</keyword>
<dbReference type="CDD" id="cd06171">
    <property type="entry name" value="Sigma70_r4"/>
    <property type="match status" value="1"/>
</dbReference>
<reference evidence="8" key="1">
    <citation type="submission" date="2016-12" db="EMBL/GenBank/DDBJ databases">
        <title>Comparative genomics of four Isosphaeraceae planctomycetes: a common pool of plasmids and glycoside hydrolase genes.</title>
        <authorList>
            <person name="Ivanova A."/>
        </authorList>
    </citation>
    <scope>NUCLEOTIDE SEQUENCE [LARGE SCALE GENOMIC DNA]</scope>
    <source>
        <strain evidence="8">PX4</strain>
    </source>
</reference>
<gene>
    <name evidence="7" type="primary">sigE_14</name>
    <name evidence="7" type="ORF">BSF38_03209</name>
</gene>
<sequence length="767" mass="81914">MPRDAAGETLRQIRTLYATGAAGGLSDGQLVERFLDRDGLDREDAFSALVHRHGPMVLAVCRRMLASPADADDAFQAVFLVLARKAGSLRRVDRLKPWLYGAAVRTARESRRRSARLRVREGGGLDHEPPCPALDPDLFELRALLDEELDRLPGRFREPLLLCELEGASRQDAARRLGLPEGTLSSRLARGRSLLRDRLARRGVALGAGVLAMSLDGPATAGPTVAATVRLALNFAARGAAAGTVPTALASLAEGVLPMVATFKLKTVLAAALALGLAACLSAGLASQPPDPPPAPAIAEAETKPEPIAARGLVVDESGAAVAGAEVRFAAYSILEVRGVTGPDGGFALPIPGGRVDGRPLLARTSDGRKLGATEYGYNLSRAEAVAPVRIVVKPGRPVDVRVTRPSLEPIAGAEVEAAGDLGVLDNATTDAHGTARLLVPPDAEVSWIVAQKKATGYDYAEFGRLDEHGTRHGTPAGKVPAVVALILDAPRTVRIKALGPDDKPAAGVDFHDWLLRRDDRIGEVNYTSRQHHATTDAEGVATFDWLPQSREDLGFFPTTAGYAIRRAVVHPDQETVVARLARIETIRGRVYLPDGSPASDVEVVAEGAGRGIDRGQERTRTEADGSYELGVPPDEAYAILIRDKTWTAASRLNVVVRHGKPVEGVDFRLGRGTIIRGTVTDRVGSPAVLETVFLDEFGMDVPVDLLEGNDIVGKVRAQTTAWTDDQGRYSVRVGPGTYSIRLRSMQGRRESIVVANEAEFVHDFRK</sequence>
<evidence type="ECO:0000259" key="6">
    <source>
        <dbReference type="Pfam" id="PF08281"/>
    </source>
</evidence>
<dbReference type="SUPFAM" id="SSF49464">
    <property type="entry name" value="Carboxypeptidase regulatory domain-like"/>
    <property type="match status" value="1"/>
</dbReference>
<dbReference type="PANTHER" id="PTHR43133">
    <property type="entry name" value="RNA POLYMERASE ECF-TYPE SIGMA FACTO"/>
    <property type="match status" value="1"/>
</dbReference>
<dbReference type="InterPro" id="IPR013249">
    <property type="entry name" value="RNA_pol_sigma70_r4_t2"/>
</dbReference>
<evidence type="ECO:0000313" key="8">
    <source>
        <dbReference type="Proteomes" id="UP000186309"/>
    </source>
</evidence>
<dbReference type="PANTHER" id="PTHR43133:SF51">
    <property type="entry name" value="RNA POLYMERASE SIGMA FACTOR"/>
    <property type="match status" value="1"/>
</dbReference>
<comment type="similarity">
    <text evidence="1">Belongs to the sigma-70 factor family. ECF subfamily.</text>
</comment>
<evidence type="ECO:0000256" key="4">
    <source>
        <dbReference type="ARBA" id="ARBA00023163"/>
    </source>
</evidence>
<keyword evidence="4" id="KW-0804">Transcription</keyword>
<protein>
    <submittedName>
        <fullName evidence="7">ECF RNA polymerase sigma factor SigE</fullName>
    </submittedName>
</protein>
<name>A0A1U7CRW2_9BACT</name>
<dbReference type="InterPro" id="IPR014284">
    <property type="entry name" value="RNA_pol_sigma-70_dom"/>
</dbReference>
<proteinExistence type="inferred from homology"/>
<evidence type="ECO:0000256" key="3">
    <source>
        <dbReference type="ARBA" id="ARBA00023082"/>
    </source>
</evidence>
<dbReference type="InterPro" id="IPR013325">
    <property type="entry name" value="RNA_pol_sigma_r2"/>
</dbReference>
<evidence type="ECO:0000259" key="5">
    <source>
        <dbReference type="Pfam" id="PF04542"/>
    </source>
</evidence>
<keyword evidence="2" id="KW-0805">Transcription regulation</keyword>
<dbReference type="InterPro" id="IPR007627">
    <property type="entry name" value="RNA_pol_sigma70_r2"/>
</dbReference>
<dbReference type="InterPro" id="IPR039425">
    <property type="entry name" value="RNA_pol_sigma-70-like"/>
</dbReference>
<dbReference type="SUPFAM" id="SSF88659">
    <property type="entry name" value="Sigma3 and sigma4 domains of RNA polymerase sigma factors"/>
    <property type="match status" value="1"/>
</dbReference>
<dbReference type="AlphaFoldDB" id="A0A1U7CRW2"/>
<dbReference type="Pfam" id="PF08281">
    <property type="entry name" value="Sigma70_r4_2"/>
    <property type="match status" value="1"/>
</dbReference>
<dbReference type="SUPFAM" id="SSF88946">
    <property type="entry name" value="Sigma2 domain of RNA polymerase sigma factors"/>
    <property type="match status" value="1"/>
</dbReference>
<feature type="domain" description="RNA polymerase sigma-70 region 2" evidence="5">
    <location>
        <begin position="49"/>
        <end position="116"/>
    </location>
</feature>
<organism evidence="7 8">
    <name type="scientific">Paludisphaera borealis</name>
    <dbReference type="NCBI Taxonomy" id="1387353"/>
    <lineage>
        <taxon>Bacteria</taxon>
        <taxon>Pseudomonadati</taxon>
        <taxon>Planctomycetota</taxon>
        <taxon>Planctomycetia</taxon>
        <taxon>Isosphaerales</taxon>
        <taxon>Isosphaeraceae</taxon>
        <taxon>Paludisphaera</taxon>
    </lineage>
</organism>
<dbReference type="Proteomes" id="UP000186309">
    <property type="component" value="Chromosome"/>
</dbReference>